<keyword evidence="7" id="KW-1185">Reference proteome</keyword>
<evidence type="ECO:0000256" key="3">
    <source>
        <dbReference type="ARBA" id="ARBA00022989"/>
    </source>
</evidence>
<feature type="transmembrane region" description="Helical" evidence="5">
    <location>
        <begin position="43"/>
        <end position="65"/>
    </location>
</feature>
<name>A0ABZ2M3G5_9BACT</name>
<organism evidence="6 7">
    <name type="scientific">Pendulispora albinea</name>
    <dbReference type="NCBI Taxonomy" id="2741071"/>
    <lineage>
        <taxon>Bacteria</taxon>
        <taxon>Pseudomonadati</taxon>
        <taxon>Myxococcota</taxon>
        <taxon>Myxococcia</taxon>
        <taxon>Myxococcales</taxon>
        <taxon>Sorangiineae</taxon>
        <taxon>Pendulisporaceae</taxon>
        <taxon>Pendulispora</taxon>
    </lineage>
</organism>
<gene>
    <name evidence="6" type="ORF">LZC94_11025</name>
</gene>
<keyword evidence="3 5" id="KW-1133">Transmembrane helix</keyword>
<evidence type="ECO:0000256" key="2">
    <source>
        <dbReference type="ARBA" id="ARBA00022692"/>
    </source>
</evidence>
<evidence type="ECO:0000256" key="5">
    <source>
        <dbReference type="SAM" id="Phobius"/>
    </source>
</evidence>
<dbReference type="Gene3D" id="1.20.120.1630">
    <property type="match status" value="1"/>
</dbReference>
<comment type="subcellular location">
    <subcellularLocation>
        <location evidence="1">Endomembrane system</location>
        <topology evidence="1">Multi-pass membrane protein</topology>
    </subcellularLocation>
</comment>
<keyword evidence="4 5" id="KW-0472">Membrane</keyword>
<proteinExistence type="predicted"/>
<evidence type="ECO:0000313" key="7">
    <source>
        <dbReference type="Proteomes" id="UP001370348"/>
    </source>
</evidence>
<dbReference type="Pfam" id="PF04191">
    <property type="entry name" value="PEMT"/>
    <property type="match status" value="1"/>
</dbReference>
<dbReference type="Proteomes" id="UP001370348">
    <property type="component" value="Chromosome"/>
</dbReference>
<evidence type="ECO:0000313" key="6">
    <source>
        <dbReference type="EMBL" id="WXB17783.1"/>
    </source>
</evidence>
<sequence length="176" mass="19105">MHATIVLSHLRSFVLPLSAAILVPALCLEPGCWPPRMTLQTAAGAALILAGLAMLAWTVGLFARVGRGTLAPWEPTRKLVVVGPYAHVRNPMISGVFTLIVGEALFVASRGISIWAAVFFAVNHVYFVLSEEPGLVERFGAEYTEYTRHVPRWIPRRTGWHPGGALSGETSPPTPR</sequence>
<evidence type="ECO:0000256" key="4">
    <source>
        <dbReference type="ARBA" id="ARBA00023136"/>
    </source>
</evidence>
<dbReference type="EMBL" id="CP089984">
    <property type="protein sequence ID" value="WXB17783.1"/>
    <property type="molecule type" value="Genomic_DNA"/>
</dbReference>
<accession>A0ABZ2M3G5</accession>
<protein>
    <submittedName>
        <fullName evidence="6">Isoprenylcysteine carboxylmethyltransferase family protein</fullName>
    </submittedName>
</protein>
<reference evidence="6 7" key="1">
    <citation type="submission" date="2021-12" db="EMBL/GenBank/DDBJ databases">
        <title>Discovery of the Pendulisporaceae a myxobacterial family with distinct sporulation behavior and unique specialized metabolism.</title>
        <authorList>
            <person name="Garcia R."/>
            <person name="Popoff A."/>
            <person name="Bader C.D."/>
            <person name="Loehr J."/>
            <person name="Walesch S."/>
            <person name="Walt C."/>
            <person name="Boldt J."/>
            <person name="Bunk B."/>
            <person name="Haeckl F.J.F.P.J."/>
            <person name="Gunesch A.P."/>
            <person name="Birkelbach J."/>
            <person name="Nuebel U."/>
            <person name="Pietschmann T."/>
            <person name="Bach T."/>
            <person name="Mueller R."/>
        </authorList>
    </citation>
    <scope>NUCLEOTIDE SEQUENCE [LARGE SCALE GENOMIC DNA]</scope>
    <source>
        <strain evidence="6 7">MSr11954</strain>
    </source>
</reference>
<evidence type="ECO:0000256" key="1">
    <source>
        <dbReference type="ARBA" id="ARBA00004127"/>
    </source>
</evidence>
<keyword evidence="2 5" id="KW-0812">Transmembrane</keyword>
<dbReference type="RefSeq" id="WP_394827426.1">
    <property type="nucleotide sequence ID" value="NZ_CP089984.1"/>
</dbReference>
<dbReference type="InterPro" id="IPR007318">
    <property type="entry name" value="Phopholipid_MeTrfase"/>
</dbReference>